<feature type="region of interest" description="Disordered" evidence="1">
    <location>
        <begin position="85"/>
        <end position="127"/>
    </location>
</feature>
<evidence type="ECO:0008006" key="4">
    <source>
        <dbReference type="Google" id="ProtNLM"/>
    </source>
</evidence>
<evidence type="ECO:0000313" key="3">
    <source>
        <dbReference type="Proteomes" id="UP000664398"/>
    </source>
</evidence>
<feature type="compositionally biased region" description="Low complexity" evidence="1">
    <location>
        <begin position="90"/>
        <end position="107"/>
    </location>
</feature>
<dbReference type="InterPro" id="IPR036116">
    <property type="entry name" value="FN3_sf"/>
</dbReference>
<dbReference type="EMBL" id="JAGDYL010000018">
    <property type="protein sequence ID" value="MBO1805777.1"/>
    <property type="molecule type" value="Genomic_DNA"/>
</dbReference>
<gene>
    <name evidence="2" type="ORF">J4H91_10675</name>
</gene>
<proteinExistence type="predicted"/>
<name>A0A939RX63_9MICO</name>
<evidence type="ECO:0000256" key="1">
    <source>
        <dbReference type="SAM" id="MobiDB-lite"/>
    </source>
</evidence>
<dbReference type="SUPFAM" id="SSF49265">
    <property type="entry name" value="Fibronectin type III"/>
    <property type="match status" value="1"/>
</dbReference>
<sequence>MIATIAVIAAGYDARETPREEPSVWAVRSAGQYARVNTLTGEIDTVRKVEDPTGLVQSGSHGVVLSHGNGRAWAIDPSLPADLVEDSAEGGEAQEAGDAQTGGAEAQPAGISQSGPMAMRTPDGTRDVVASSDGVIFRTEEGEVFLSLYEGAEGASELGQPSPLDPLAEENAEAGEEAGDEEPQAYQADAAAIDADGLVALYSSAERAVRWYDIDRGEFVRGTSEVPEGAPTESLQFAIVAGEWVLLDTESGRLWREGSGEPVEMKLEGDAELQASSSETAGANVLVADEGGLWSVERDSAARVDSEGGVPAQPIAIGKDRYAAWLGTDSGRLWSSKADAIPLDLDPDVKMPGDPEPVIRTSGTSALVSEVKTGMLWTVPDGELIPVEQWSLVDPPKERDGSVVVTDVTEQEPPVAVADAFGVRAGEPAPLPLLLNDFDPNRKDVLTIVPEGLGEGLPESFGTVSMLTDGQSLVVQPQPDATGSATFSYRITDGALVSEPATVTLTVADPEANTGPQWCPVQGCQREWPSPELAPGGTLVLPLLEGWVDPEGDPMMLESAVPANVEDPVRALVTADGRFALRHTDPNAADGDVSVRVTVADSRGERTERELRVQIRSNAKAEMTPVAATAQVGQPTTVRPLSRIVGGSGSYALVDASVQSGTATAAVNAGAGTVEVSAKEPGVTVIALTARDTGTESEISGTLRVTAVEARPKLGLPPLRAFVRPLADTTVDVLDAVPGADGRALVVRSANVVDGELRADVVEHAKVRVSGSTPDGAPGRIGAADVSIAEGADVSVGRLTVFQVPDTGSAGAIAVADSATVRAGAVADIAVLDNDVAPPGQRLVLHPEISGSEAKGELAFASGNTLRYLAPKEPGTYTLSYTTYSASSPEASDVAQVRVTVLPREGNRDPQPRTLTVRLAPGERSSLPVPLSGVDPDGDRVRLVGVDSPEDPQLSATLAPRSSAIQVEASTKAKPGMVLLGYSVRDEFGGEAEGRLRVIVTEADPNGGAPITYSDYVRLAKGAKDAASVRPLDNDIDPANGRLSIVEVVPNVPGGENSPQYRELADRLDTSELKKGRIAVRAGDELGTVSYRYTVRSSESSSTADGLIVVQTSARVGQQAPTVMDTVLSARDRAELERGGVDVVTDRVYWAGGDVRSLELSVWGSAADRFSAKGSNIVGKYRAEGDLVAFRLSGTDVTGEEVESFGFLVVPPLDELRLTLKPGLAPIRVEEGKTADAALDDIVDLASGDRAELKSGAFTTQRGQASCTAKGASSLSYAAGKGGPWTDTCVVSVKLTEQKAWTQLAVPIEIVPNEPVAELETLTRTVSPGASETINLVDMVRWQGGREGNTGKLAFSISGGGGAFEVAPGGSQLTVQARADAVPGTQDALVVSVSGAGESQAPLTLRVGEAARDTPRGATVQLSCTVGSNCQTQLIGAPGEYDPFRGKSGGGLTLESVSGGACAVGTFQSTGEGVSVGWPNGAKGAGGKCTATFTVRDAQNRVGQGVIELDAQGVPRPPTGVSQVGYTENSVTLSVVLSGEASYPGVSGVKLLRDGSPVGASCSGGGGQFTCTVGGLENGAKHTYTAVATNAVGDSDPSANGAVAWAYRAPDAPTVTPEQRSAESPDSGTVRLKIQGGNGTSGYRVIVGGIETSASGRNTQVDVPGVAVGTASYTVVPKTAYEVPNGASAEGSVANGTIEVSGRPIVSVAFVESAQGSNKATVSVTVDSRGGASPRWDATTSGFCLPSTNGTTGTKEVTGTTYQAATVTACAKNEWGDAQSVSIDVPIGGSPPPPTVTAGWTINTTPSVGGNQARYTQASGPTVERVDNSHQLQYYVNGAAQGGNFPSPVVAGNTYSVAQCKNNVCSEAVAIEGNVPGPVTVDLSGCVATTATTADLLNRIDPAARGSATPTYDRPNATLTVAWSGAYAPLQTLTAQVNACP</sequence>
<reference evidence="2" key="1">
    <citation type="submission" date="2021-03" db="EMBL/GenBank/DDBJ databases">
        <title>Leucobacter chromiisoli sp. nov., isolated from chromium-containing soil of chemical plant.</title>
        <authorList>
            <person name="Xu Z."/>
        </authorList>
    </citation>
    <scope>NUCLEOTIDE SEQUENCE</scope>
    <source>
        <strain evidence="2">A2</strain>
    </source>
</reference>
<evidence type="ECO:0000313" key="2">
    <source>
        <dbReference type="EMBL" id="MBO1805777.1"/>
    </source>
</evidence>
<feature type="compositionally biased region" description="Acidic residues" evidence="1">
    <location>
        <begin position="167"/>
        <end position="183"/>
    </location>
</feature>
<protein>
    <recommendedName>
        <fullName evidence="4">Fibronectin type-III domain-containing protein</fullName>
    </recommendedName>
</protein>
<feature type="region of interest" description="Disordered" evidence="1">
    <location>
        <begin position="155"/>
        <end position="184"/>
    </location>
</feature>
<dbReference type="Pfam" id="PF17963">
    <property type="entry name" value="Big_9"/>
    <property type="match status" value="1"/>
</dbReference>
<feature type="compositionally biased region" description="Polar residues" evidence="1">
    <location>
        <begin position="1616"/>
        <end position="1627"/>
    </location>
</feature>
<organism evidence="2 3">
    <name type="scientific">Leucobacter ruminantium</name>
    <dbReference type="NCBI Taxonomy" id="1289170"/>
    <lineage>
        <taxon>Bacteria</taxon>
        <taxon>Bacillati</taxon>
        <taxon>Actinomycetota</taxon>
        <taxon>Actinomycetes</taxon>
        <taxon>Micrococcales</taxon>
        <taxon>Microbacteriaceae</taxon>
        <taxon>Leucobacter</taxon>
    </lineage>
</organism>
<keyword evidence="3" id="KW-1185">Reference proteome</keyword>
<feature type="region of interest" description="Disordered" evidence="1">
    <location>
        <begin position="1612"/>
        <end position="1634"/>
    </location>
</feature>
<comment type="caution">
    <text evidence="2">The sequence shown here is derived from an EMBL/GenBank/DDBJ whole genome shotgun (WGS) entry which is preliminary data.</text>
</comment>
<dbReference type="Proteomes" id="UP000664398">
    <property type="component" value="Unassembled WGS sequence"/>
</dbReference>
<accession>A0A939RX63</accession>